<dbReference type="InterPro" id="IPR034603">
    <property type="entry name" value="Dipeptide_epimerase"/>
</dbReference>
<dbReference type="EMBL" id="QQST01000001">
    <property type="protein sequence ID" value="RDI72541.1"/>
    <property type="molecule type" value="Genomic_DNA"/>
</dbReference>
<dbReference type="InterPro" id="IPR029017">
    <property type="entry name" value="Enolase-like_N"/>
</dbReference>
<dbReference type="SFLD" id="SFLDG00180">
    <property type="entry name" value="muconate_cycloisomerase"/>
    <property type="match status" value="2"/>
</dbReference>
<dbReference type="Proteomes" id="UP000199289">
    <property type="component" value="Unassembled WGS sequence"/>
</dbReference>
<dbReference type="SUPFAM" id="SSF51604">
    <property type="entry name" value="Enolase C-terminal domain-like"/>
    <property type="match status" value="1"/>
</dbReference>
<reference evidence="7 10" key="3">
    <citation type="submission" date="2018-07" db="EMBL/GenBank/DDBJ databases">
        <title>Genome sequence of extremly halophilic archaeon Halopelagius longus strain BC12-B1.</title>
        <authorList>
            <person name="Zhang X."/>
        </authorList>
    </citation>
    <scope>NUCLEOTIDE SEQUENCE [LARGE SCALE GENOMIC DNA]</scope>
    <source>
        <strain evidence="7 10">BC12-B1</strain>
    </source>
</reference>
<dbReference type="SFLD" id="SFLDF00009">
    <property type="entry name" value="o-succinylbenzoate_synthase"/>
    <property type="match status" value="1"/>
</dbReference>
<dbReference type="InterPro" id="IPR018110">
    <property type="entry name" value="Mandel_Rmase/mucon_lact_enz_CS"/>
</dbReference>
<organism evidence="8 9">
    <name type="scientific">Halopelagius longus</name>
    <dbReference type="NCBI Taxonomy" id="1236180"/>
    <lineage>
        <taxon>Archaea</taxon>
        <taxon>Methanobacteriati</taxon>
        <taxon>Methanobacteriota</taxon>
        <taxon>Stenosarchaea group</taxon>
        <taxon>Halobacteria</taxon>
        <taxon>Halobacteriales</taxon>
        <taxon>Haloferacaceae</taxon>
    </lineage>
</organism>
<dbReference type="InterPro" id="IPR013342">
    <property type="entry name" value="Mandelate_racemase_C"/>
</dbReference>
<keyword evidence="10" id="KW-1185">Reference proteome</keyword>
<protein>
    <submittedName>
        <fullName evidence="7">Dipeptide epimerase</fullName>
    </submittedName>
    <submittedName>
        <fullName evidence="8">L-alanine-DL-glutamate epimerase</fullName>
    </submittedName>
</protein>
<dbReference type="InterPro" id="IPR013341">
    <property type="entry name" value="Mandelate_racemase_N_dom"/>
</dbReference>
<keyword evidence="5" id="KW-0413">Isomerase</keyword>
<reference evidence="8" key="1">
    <citation type="submission" date="2016-10" db="EMBL/GenBank/DDBJ databases">
        <authorList>
            <person name="de Groot N.N."/>
        </authorList>
    </citation>
    <scope>NUCLEOTIDE SEQUENCE [LARGE SCALE GENOMIC DNA]</scope>
    <source>
        <strain evidence="8">CGMCC 1.12397</strain>
    </source>
</reference>
<dbReference type="CDD" id="cd03319">
    <property type="entry name" value="L-Ala-DL-Glu_epimerase"/>
    <property type="match status" value="1"/>
</dbReference>
<dbReference type="SMART" id="SM00922">
    <property type="entry name" value="MR_MLE"/>
    <property type="match status" value="1"/>
</dbReference>
<accession>A0A1H0YKR4</accession>
<dbReference type="Pfam" id="PF13378">
    <property type="entry name" value="MR_MLE_C"/>
    <property type="match status" value="1"/>
</dbReference>
<evidence type="ECO:0000256" key="3">
    <source>
        <dbReference type="ARBA" id="ARBA00022723"/>
    </source>
</evidence>
<evidence type="ECO:0000313" key="7">
    <source>
        <dbReference type="EMBL" id="RDI72541.1"/>
    </source>
</evidence>
<comment type="similarity">
    <text evidence="2">Belongs to the mandelate racemase/muconate lactonizing enzyme family.</text>
</comment>
<evidence type="ECO:0000256" key="5">
    <source>
        <dbReference type="ARBA" id="ARBA00023235"/>
    </source>
</evidence>
<dbReference type="OrthoDB" id="372081at2157"/>
<dbReference type="Proteomes" id="UP000255421">
    <property type="component" value="Unassembled WGS sequence"/>
</dbReference>
<dbReference type="PANTHER" id="PTHR48080">
    <property type="entry name" value="D-GALACTONATE DEHYDRATASE-RELATED"/>
    <property type="match status" value="1"/>
</dbReference>
<evidence type="ECO:0000259" key="6">
    <source>
        <dbReference type="SMART" id="SM00922"/>
    </source>
</evidence>
<evidence type="ECO:0000313" key="8">
    <source>
        <dbReference type="EMBL" id="SDQ15763.1"/>
    </source>
</evidence>
<dbReference type="SUPFAM" id="SSF54826">
    <property type="entry name" value="Enolase N-terminal domain-like"/>
    <property type="match status" value="1"/>
</dbReference>
<feature type="domain" description="Mandelate racemase/muconate lactonizing enzyme C-terminal" evidence="6">
    <location>
        <begin position="140"/>
        <end position="233"/>
    </location>
</feature>
<evidence type="ECO:0000256" key="2">
    <source>
        <dbReference type="ARBA" id="ARBA00008031"/>
    </source>
</evidence>
<evidence type="ECO:0000313" key="10">
    <source>
        <dbReference type="Proteomes" id="UP000255421"/>
    </source>
</evidence>
<dbReference type="GO" id="GO:0009063">
    <property type="term" value="P:amino acid catabolic process"/>
    <property type="evidence" value="ECO:0007669"/>
    <property type="project" value="InterPro"/>
</dbReference>
<dbReference type="PROSITE" id="PS00909">
    <property type="entry name" value="MR_MLE_2"/>
    <property type="match status" value="1"/>
</dbReference>
<evidence type="ECO:0000256" key="1">
    <source>
        <dbReference type="ARBA" id="ARBA00001946"/>
    </source>
</evidence>
<dbReference type="SFLD" id="SFLDF00010">
    <property type="entry name" value="dipeptide_epimerase"/>
    <property type="match status" value="1"/>
</dbReference>
<dbReference type="SFLD" id="SFLDS00001">
    <property type="entry name" value="Enolase"/>
    <property type="match status" value="2"/>
</dbReference>
<dbReference type="InterPro" id="IPR029065">
    <property type="entry name" value="Enolase_C-like"/>
</dbReference>
<dbReference type="AlphaFoldDB" id="A0A1H0YKR4"/>
<dbReference type="RefSeq" id="WP_092532933.1">
    <property type="nucleotide sequence ID" value="NZ_FNKQ01000001.1"/>
</dbReference>
<evidence type="ECO:0000313" key="9">
    <source>
        <dbReference type="Proteomes" id="UP000199289"/>
    </source>
</evidence>
<comment type="cofactor">
    <cofactor evidence="1">
        <name>Mg(2+)</name>
        <dbReference type="ChEBI" id="CHEBI:18420"/>
    </cofactor>
</comment>
<dbReference type="PANTHER" id="PTHR48080:SF3">
    <property type="entry name" value="ENOLASE SUPERFAMILY MEMBER DDB_G0284701"/>
    <property type="match status" value="1"/>
</dbReference>
<evidence type="ECO:0000256" key="4">
    <source>
        <dbReference type="ARBA" id="ARBA00022842"/>
    </source>
</evidence>
<name>A0A1H0YKR4_9EURY</name>
<sequence>MTLTTEFERVSYPLADEFTIARGTQTDAENVVVRVTDDGGMTGVGAAAPSAHYGETADTVEAVLPDLLREVESVGDAHATARIERRMEEAVGGNPAARAAVSIALHDLAAKRLGLPLYRHWGLDADDCPPTSFTIGLDETERIEEKTEAAVEAGYPVLKVKLGTDRDEEIVEAVRESAPDATIRVDANEGWTPREAVRKSEMLAEYGVEFVEQPVPAENPEGLKFVYERSALPIAADESCVTLEDVPAVADRTDIVNLKLMKCGGLSEARRMVHAARAHGLEVMLGCMVESNAAIAAACHLAPLLDYADLDGALLLDEDDYEGVPIEDGEILLDGLNRSGTGARRSD</sequence>
<keyword evidence="4" id="KW-0460">Magnesium</keyword>
<dbReference type="GO" id="GO:0016855">
    <property type="term" value="F:racemase and epimerase activity, acting on amino acids and derivatives"/>
    <property type="evidence" value="ECO:0007669"/>
    <property type="project" value="InterPro"/>
</dbReference>
<dbReference type="Gene3D" id="3.20.20.120">
    <property type="entry name" value="Enolase-like C-terminal domain"/>
    <property type="match status" value="1"/>
</dbReference>
<dbReference type="InterPro" id="IPR036849">
    <property type="entry name" value="Enolase-like_C_sf"/>
</dbReference>
<dbReference type="InterPro" id="IPR034593">
    <property type="entry name" value="DgoD-like"/>
</dbReference>
<dbReference type="GO" id="GO:0046872">
    <property type="term" value="F:metal ion binding"/>
    <property type="evidence" value="ECO:0007669"/>
    <property type="project" value="UniProtKB-KW"/>
</dbReference>
<dbReference type="Gene3D" id="3.30.390.10">
    <property type="entry name" value="Enolase-like, N-terminal domain"/>
    <property type="match status" value="1"/>
</dbReference>
<proteinExistence type="inferred from homology"/>
<dbReference type="EMBL" id="FNKQ01000001">
    <property type="protein sequence ID" value="SDQ15763.1"/>
    <property type="molecule type" value="Genomic_DNA"/>
</dbReference>
<dbReference type="Pfam" id="PF02746">
    <property type="entry name" value="MR_MLE_N"/>
    <property type="match status" value="1"/>
</dbReference>
<keyword evidence="3" id="KW-0479">Metal-binding</keyword>
<gene>
    <name evidence="7" type="ORF">DWB78_12895</name>
    <name evidence="8" type="ORF">SAMN05216278_0696</name>
</gene>
<reference evidence="9" key="2">
    <citation type="submission" date="2016-10" db="EMBL/GenBank/DDBJ databases">
        <authorList>
            <person name="Varghese N."/>
            <person name="Submissions S."/>
        </authorList>
    </citation>
    <scope>NUCLEOTIDE SEQUENCE [LARGE SCALE GENOMIC DNA]</scope>
    <source>
        <strain evidence="9">CGMCC 1.12397</strain>
    </source>
</reference>